<name>A0A0A9AJ46_ARUDO</name>
<feature type="compositionally biased region" description="Polar residues" evidence="1">
    <location>
        <begin position="1"/>
        <end position="11"/>
    </location>
</feature>
<dbReference type="EMBL" id="GBRH01246186">
    <property type="protein sequence ID" value="JAD51709.1"/>
    <property type="molecule type" value="Transcribed_RNA"/>
</dbReference>
<reference evidence="2" key="2">
    <citation type="journal article" date="2015" name="Data Brief">
        <title>Shoot transcriptome of the giant reed, Arundo donax.</title>
        <authorList>
            <person name="Barrero R.A."/>
            <person name="Guerrero F.D."/>
            <person name="Moolhuijzen P."/>
            <person name="Goolsby J.A."/>
            <person name="Tidwell J."/>
            <person name="Bellgard S.E."/>
            <person name="Bellgard M.I."/>
        </authorList>
    </citation>
    <scope>NUCLEOTIDE SEQUENCE</scope>
    <source>
        <tissue evidence="2">Shoot tissue taken approximately 20 cm above the soil surface</tissue>
    </source>
</reference>
<proteinExistence type="predicted"/>
<evidence type="ECO:0000313" key="2">
    <source>
        <dbReference type="EMBL" id="JAD51709.1"/>
    </source>
</evidence>
<accession>A0A0A9AJ46</accession>
<evidence type="ECO:0000256" key="1">
    <source>
        <dbReference type="SAM" id="MobiDB-lite"/>
    </source>
</evidence>
<reference evidence="2" key="1">
    <citation type="submission" date="2014-09" db="EMBL/GenBank/DDBJ databases">
        <authorList>
            <person name="Magalhaes I.L.F."/>
            <person name="Oliveira U."/>
            <person name="Santos F.R."/>
            <person name="Vidigal T.H.D.A."/>
            <person name="Brescovit A.D."/>
            <person name="Santos A.J."/>
        </authorList>
    </citation>
    <scope>NUCLEOTIDE SEQUENCE</scope>
    <source>
        <tissue evidence="2">Shoot tissue taken approximately 20 cm above the soil surface</tissue>
    </source>
</reference>
<feature type="region of interest" description="Disordered" evidence="1">
    <location>
        <begin position="1"/>
        <end position="24"/>
    </location>
</feature>
<protein>
    <submittedName>
        <fullName evidence="2">Uncharacterized protein</fullName>
    </submittedName>
</protein>
<organism evidence="2">
    <name type="scientific">Arundo donax</name>
    <name type="common">Giant reed</name>
    <name type="synonym">Donax arundinaceus</name>
    <dbReference type="NCBI Taxonomy" id="35708"/>
    <lineage>
        <taxon>Eukaryota</taxon>
        <taxon>Viridiplantae</taxon>
        <taxon>Streptophyta</taxon>
        <taxon>Embryophyta</taxon>
        <taxon>Tracheophyta</taxon>
        <taxon>Spermatophyta</taxon>
        <taxon>Magnoliopsida</taxon>
        <taxon>Liliopsida</taxon>
        <taxon>Poales</taxon>
        <taxon>Poaceae</taxon>
        <taxon>PACMAD clade</taxon>
        <taxon>Arundinoideae</taxon>
        <taxon>Arundineae</taxon>
        <taxon>Arundo</taxon>
    </lineage>
</organism>
<sequence length="106" mass="10867">MDPREGSSTAATRGGALAGENGRRRRTVSMAAGLRWSGAAKRGCHGTVMMQGGRGRAHLGRWSSEVVGQLALAAADGDDCSGGARSSEGRRQGDGRVLATVAVLQM</sequence>
<dbReference type="AlphaFoldDB" id="A0A0A9AJ46"/>